<dbReference type="InterPro" id="IPR011009">
    <property type="entry name" value="Kinase-like_dom_sf"/>
</dbReference>
<feature type="binding site" evidence="6">
    <location>
        <position position="52"/>
    </location>
    <ligand>
        <name>ATP</name>
        <dbReference type="ChEBI" id="CHEBI:30616"/>
    </ligand>
</feature>
<keyword evidence="5 6" id="KW-0067">ATP-binding</keyword>
<dbReference type="GO" id="GO:0005737">
    <property type="term" value="C:cytoplasm"/>
    <property type="evidence" value="ECO:0007669"/>
    <property type="project" value="TreeGrafter"/>
</dbReference>
<dbReference type="SMART" id="SM00220">
    <property type="entry name" value="S_TKc"/>
    <property type="match status" value="1"/>
</dbReference>
<dbReference type="GO" id="GO:0000226">
    <property type="term" value="P:microtubule cytoskeleton organization"/>
    <property type="evidence" value="ECO:0007669"/>
    <property type="project" value="TreeGrafter"/>
</dbReference>
<evidence type="ECO:0000256" key="3">
    <source>
        <dbReference type="ARBA" id="ARBA00022741"/>
    </source>
</evidence>
<keyword evidence="10" id="KW-1185">Reference proteome</keyword>
<dbReference type="Proteomes" id="UP001177023">
    <property type="component" value="Unassembled WGS sequence"/>
</dbReference>
<name>A0AA36D076_9BILA</name>
<gene>
    <name evidence="9" type="ORF">MSPICULIGERA_LOCUS16462</name>
</gene>
<evidence type="ECO:0000313" key="9">
    <source>
        <dbReference type="EMBL" id="CAJ0578201.1"/>
    </source>
</evidence>
<dbReference type="GO" id="GO:0035556">
    <property type="term" value="P:intracellular signal transduction"/>
    <property type="evidence" value="ECO:0007669"/>
    <property type="project" value="TreeGrafter"/>
</dbReference>
<sequence>MPQKPDREKGEISNSLRNELANHGVQVLNYLGSGSYADVFRAQRGNDLFAVKLVHTGEKTEYVKRFLPRELYLGSLLRHPNIVNVDTIIHLPKDTCMKLRRIGEEDGRKYFTQLLEALIYLENNSVVHRDLKCENILLDRYDNVKLGDFGFARSFKVGEVSSTFCGSRVYVAPEVLRGKNYNDNKIDIWSAGIVLYIMTTGVMPYDDRDLPKMIERQMAHRIRFPRMPVSTELKQLIHDILHPNPIERPSYQQMRDSRWLRNTMYFYRTIEDISTASQISERTC</sequence>
<keyword evidence="3 6" id="KW-0547">Nucleotide-binding</keyword>
<dbReference type="InterPro" id="IPR000719">
    <property type="entry name" value="Prot_kinase_dom"/>
</dbReference>
<keyword evidence="1 7" id="KW-0723">Serine/threonine-protein kinase</keyword>
<feature type="domain" description="Protein kinase" evidence="8">
    <location>
        <begin position="25"/>
        <end position="260"/>
    </location>
</feature>
<evidence type="ECO:0000256" key="7">
    <source>
        <dbReference type="RuleBase" id="RU000304"/>
    </source>
</evidence>
<dbReference type="GO" id="GO:0005524">
    <property type="term" value="F:ATP binding"/>
    <property type="evidence" value="ECO:0007669"/>
    <property type="project" value="UniProtKB-UniRule"/>
</dbReference>
<feature type="non-terminal residue" evidence="9">
    <location>
        <position position="284"/>
    </location>
</feature>
<dbReference type="GO" id="GO:0050321">
    <property type="term" value="F:tau-protein kinase activity"/>
    <property type="evidence" value="ECO:0007669"/>
    <property type="project" value="TreeGrafter"/>
</dbReference>
<dbReference type="AlphaFoldDB" id="A0AA36D076"/>
<evidence type="ECO:0000313" key="10">
    <source>
        <dbReference type="Proteomes" id="UP001177023"/>
    </source>
</evidence>
<dbReference type="PROSITE" id="PS50011">
    <property type="entry name" value="PROTEIN_KINASE_DOM"/>
    <property type="match status" value="1"/>
</dbReference>
<comment type="similarity">
    <text evidence="7">Belongs to the protein kinase superfamily.</text>
</comment>
<evidence type="ECO:0000256" key="1">
    <source>
        <dbReference type="ARBA" id="ARBA00022527"/>
    </source>
</evidence>
<proteinExistence type="inferred from homology"/>
<dbReference type="EMBL" id="CATQJA010002653">
    <property type="protein sequence ID" value="CAJ0578201.1"/>
    <property type="molecule type" value="Genomic_DNA"/>
</dbReference>
<keyword evidence="4" id="KW-0418">Kinase</keyword>
<dbReference type="PANTHER" id="PTHR24346">
    <property type="entry name" value="MAP/MICROTUBULE AFFINITY-REGULATING KINASE"/>
    <property type="match status" value="1"/>
</dbReference>
<comment type="caution">
    <text evidence="9">The sequence shown here is derived from an EMBL/GenBank/DDBJ whole genome shotgun (WGS) entry which is preliminary data.</text>
</comment>
<dbReference type="PROSITE" id="PS00108">
    <property type="entry name" value="PROTEIN_KINASE_ST"/>
    <property type="match status" value="1"/>
</dbReference>
<keyword evidence="2" id="KW-0808">Transferase</keyword>
<organism evidence="9 10">
    <name type="scientific">Mesorhabditis spiculigera</name>
    <dbReference type="NCBI Taxonomy" id="96644"/>
    <lineage>
        <taxon>Eukaryota</taxon>
        <taxon>Metazoa</taxon>
        <taxon>Ecdysozoa</taxon>
        <taxon>Nematoda</taxon>
        <taxon>Chromadorea</taxon>
        <taxon>Rhabditida</taxon>
        <taxon>Rhabditina</taxon>
        <taxon>Rhabditomorpha</taxon>
        <taxon>Rhabditoidea</taxon>
        <taxon>Rhabditidae</taxon>
        <taxon>Mesorhabditinae</taxon>
        <taxon>Mesorhabditis</taxon>
    </lineage>
</organism>
<dbReference type="SUPFAM" id="SSF56112">
    <property type="entry name" value="Protein kinase-like (PK-like)"/>
    <property type="match status" value="1"/>
</dbReference>
<evidence type="ECO:0000256" key="4">
    <source>
        <dbReference type="ARBA" id="ARBA00022777"/>
    </source>
</evidence>
<reference evidence="9" key="1">
    <citation type="submission" date="2023-06" db="EMBL/GenBank/DDBJ databases">
        <authorList>
            <person name="Delattre M."/>
        </authorList>
    </citation>
    <scope>NUCLEOTIDE SEQUENCE</scope>
    <source>
        <strain evidence="9">AF72</strain>
    </source>
</reference>
<evidence type="ECO:0000259" key="8">
    <source>
        <dbReference type="PROSITE" id="PS50011"/>
    </source>
</evidence>
<protein>
    <recommendedName>
        <fullName evidence="8">Protein kinase domain-containing protein</fullName>
    </recommendedName>
</protein>
<dbReference type="Gene3D" id="1.10.510.10">
    <property type="entry name" value="Transferase(Phosphotransferase) domain 1"/>
    <property type="match status" value="1"/>
</dbReference>
<evidence type="ECO:0000256" key="5">
    <source>
        <dbReference type="ARBA" id="ARBA00022840"/>
    </source>
</evidence>
<dbReference type="PANTHER" id="PTHR24346:SF82">
    <property type="entry name" value="KP78A-RELATED"/>
    <property type="match status" value="1"/>
</dbReference>
<dbReference type="Pfam" id="PF00069">
    <property type="entry name" value="Pkinase"/>
    <property type="match status" value="1"/>
</dbReference>
<dbReference type="InterPro" id="IPR008271">
    <property type="entry name" value="Ser/Thr_kinase_AS"/>
</dbReference>
<dbReference type="PROSITE" id="PS00107">
    <property type="entry name" value="PROTEIN_KINASE_ATP"/>
    <property type="match status" value="1"/>
</dbReference>
<dbReference type="InterPro" id="IPR017441">
    <property type="entry name" value="Protein_kinase_ATP_BS"/>
</dbReference>
<evidence type="ECO:0000256" key="2">
    <source>
        <dbReference type="ARBA" id="ARBA00022679"/>
    </source>
</evidence>
<evidence type="ECO:0000256" key="6">
    <source>
        <dbReference type="PROSITE-ProRule" id="PRU10141"/>
    </source>
</evidence>
<accession>A0AA36D076</accession>